<organism evidence="1 2">
    <name type="scientific">Ascaris lumbricoides</name>
    <name type="common">Giant roundworm</name>
    <dbReference type="NCBI Taxonomy" id="6252"/>
    <lineage>
        <taxon>Eukaryota</taxon>
        <taxon>Metazoa</taxon>
        <taxon>Ecdysozoa</taxon>
        <taxon>Nematoda</taxon>
        <taxon>Chromadorea</taxon>
        <taxon>Rhabditida</taxon>
        <taxon>Spirurina</taxon>
        <taxon>Ascaridomorpha</taxon>
        <taxon>Ascaridoidea</taxon>
        <taxon>Ascarididae</taxon>
        <taxon>Ascaris</taxon>
    </lineage>
</organism>
<dbReference type="AlphaFoldDB" id="A0A9J2PFJ4"/>
<proteinExistence type="predicted"/>
<sequence length="122" mass="14123">MLPADNVISQEIFRLALRSHSALPSYYEIDYAKLTVLLQTARNHRSALRIIAVLSCSYPRELRMVVCICQQSVEKKRAQIENITLTMNKKHAIVYNDFCRIAEKRQDETIHEAPPKRTDPLL</sequence>
<name>A0A9J2PFJ4_ASCLU</name>
<protein>
    <submittedName>
        <fullName evidence="2">Uncharacterized protein</fullName>
    </submittedName>
</protein>
<dbReference type="WBParaSite" id="ALUE_0000869701-mRNA-1">
    <property type="protein sequence ID" value="ALUE_0000869701-mRNA-1"/>
    <property type="gene ID" value="ALUE_0000869701"/>
</dbReference>
<keyword evidence="1" id="KW-1185">Reference proteome</keyword>
<accession>A0A9J2PFJ4</accession>
<evidence type="ECO:0000313" key="2">
    <source>
        <dbReference type="WBParaSite" id="ALUE_0000869701-mRNA-1"/>
    </source>
</evidence>
<dbReference type="Proteomes" id="UP000036681">
    <property type="component" value="Unplaced"/>
</dbReference>
<reference evidence="2" key="1">
    <citation type="submission" date="2023-03" db="UniProtKB">
        <authorList>
            <consortium name="WormBaseParasite"/>
        </authorList>
    </citation>
    <scope>IDENTIFICATION</scope>
</reference>
<evidence type="ECO:0000313" key="1">
    <source>
        <dbReference type="Proteomes" id="UP000036681"/>
    </source>
</evidence>